<dbReference type="EMBL" id="VJZR01000002">
    <property type="protein sequence ID" value="TRX22859.1"/>
    <property type="molecule type" value="Genomic_DNA"/>
</dbReference>
<proteinExistence type="predicted"/>
<dbReference type="InterPro" id="IPR019236">
    <property type="entry name" value="APP1_cat"/>
</dbReference>
<accession>A0A553CQT2</accession>
<dbReference type="PANTHER" id="PTHR28208">
    <property type="entry name" value="PHOSPHATIDATE PHOSPHATASE APP1"/>
    <property type="match status" value="1"/>
</dbReference>
<gene>
    <name evidence="2" type="ORF">FNW17_03575</name>
</gene>
<evidence type="ECO:0000259" key="1">
    <source>
        <dbReference type="Pfam" id="PF09949"/>
    </source>
</evidence>
<dbReference type="PANTHER" id="PTHR28208:SF3">
    <property type="entry name" value="PHOSPHATIDATE PHOSPHATASE APP1"/>
    <property type="match status" value="1"/>
</dbReference>
<feature type="domain" description="Phosphatidate phosphatase APP1 catalytic" evidence="1">
    <location>
        <begin position="121"/>
        <end position="279"/>
    </location>
</feature>
<evidence type="ECO:0000313" key="3">
    <source>
        <dbReference type="Proteomes" id="UP000318585"/>
    </source>
</evidence>
<evidence type="ECO:0000313" key="2">
    <source>
        <dbReference type="EMBL" id="TRX22859.1"/>
    </source>
</evidence>
<protein>
    <submittedName>
        <fullName evidence="2">DUF2183 domain-containing protein</fullName>
    </submittedName>
</protein>
<dbReference type="Pfam" id="PF09949">
    <property type="entry name" value="APP1_cat"/>
    <property type="match status" value="1"/>
</dbReference>
<dbReference type="RefSeq" id="WP_143391348.1">
    <property type="nucleotide sequence ID" value="NZ_VJZQ01000021.1"/>
</dbReference>
<comment type="caution">
    <text evidence="2">The sequence shown here is derived from an EMBL/GenBank/DDBJ whole genome shotgun (WGS) entry which is preliminary data.</text>
</comment>
<name>A0A553CQT2_9FLAO</name>
<dbReference type="Proteomes" id="UP000318585">
    <property type="component" value="Unassembled WGS sequence"/>
</dbReference>
<organism evidence="2 3">
    <name type="scientific">Flavobacterium franklandianum</name>
    <dbReference type="NCBI Taxonomy" id="2594430"/>
    <lineage>
        <taxon>Bacteria</taxon>
        <taxon>Pseudomonadati</taxon>
        <taxon>Bacteroidota</taxon>
        <taxon>Flavobacteriia</taxon>
        <taxon>Flavobacteriales</taxon>
        <taxon>Flavobacteriaceae</taxon>
        <taxon>Flavobacterium</taxon>
    </lineage>
</organism>
<dbReference type="InterPro" id="IPR052935">
    <property type="entry name" value="Mg2+_PAP"/>
</dbReference>
<keyword evidence="3" id="KW-1185">Reference proteome</keyword>
<dbReference type="GO" id="GO:0008195">
    <property type="term" value="F:phosphatidate phosphatase activity"/>
    <property type="evidence" value="ECO:0007669"/>
    <property type="project" value="InterPro"/>
</dbReference>
<dbReference type="OrthoDB" id="9789875at2"/>
<dbReference type="AlphaFoldDB" id="A0A553CQT2"/>
<reference evidence="2 3" key="1">
    <citation type="submission" date="2019-07" db="EMBL/GenBank/DDBJ databases">
        <title>Novel species of Flavobacterium.</title>
        <authorList>
            <person name="Liu Q."/>
            <person name="Xin Y.-H."/>
        </authorList>
    </citation>
    <scope>NUCLEOTIDE SEQUENCE [LARGE SCALE GENOMIC DNA]</scope>
    <source>
        <strain evidence="2 3">LB3P56</strain>
    </source>
</reference>
<sequence>MEPILKLYRGYANEEELIVMGHVFKPTKIKDYAFEKKKFKNATSIIRLFRLKTHSNADVYLKHNNTTIHTKTLIDGHFKFCIPVDPNVGHGWIDYEVSIIHDQKTIAVKESYIRPKKENLGIISDIDDTFLVSYTMNPLRKLYILLFRNVNSRKVFEDVVAHYQALSSSGRTTNEEQNAFFYVSSSEWNLYRFIVKFTEIHKLPKAVLLLKDIKTSLTDFFWSGRGNHNHKFEKIKHILEFYPNLKYVLLGDDSQNDPFLYEAICKIFPVNVIAVYIRKTRANEKEKVSIVMKNLESLNVSTCYFTHSSEAIQHSKTIGLIL</sequence>